<dbReference type="SUPFAM" id="SSF46785">
    <property type="entry name" value="Winged helix' DNA-binding domain"/>
    <property type="match status" value="1"/>
</dbReference>
<dbReference type="InterPro" id="IPR036390">
    <property type="entry name" value="WH_DNA-bd_sf"/>
</dbReference>
<dbReference type="SMART" id="SM00100">
    <property type="entry name" value="cNMP"/>
    <property type="match status" value="1"/>
</dbReference>
<dbReference type="OrthoDB" id="6622916at2"/>
<evidence type="ECO:0000313" key="2">
    <source>
        <dbReference type="EMBL" id="EFY06784.1"/>
    </source>
</evidence>
<dbReference type="Proteomes" id="UP000018458">
    <property type="component" value="Unassembled WGS sequence"/>
</dbReference>
<dbReference type="GO" id="GO:0003700">
    <property type="term" value="F:DNA-binding transcription factor activity"/>
    <property type="evidence" value="ECO:0007669"/>
    <property type="project" value="TreeGrafter"/>
</dbReference>
<dbReference type="InterPro" id="IPR014710">
    <property type="entry name" value="RmlC-like_jellyroll"/>
</dbReference>
<dbReference type="HOGENOM" id="CLU_075053_0_3_6"/>
<sequence length="195" mass="22539">MVFSPDDCTDCDVFALNALEKGCSVYDQGDTALQFYYVKEGLVGLYHILENGKSSLVRLYKKGDFFGFRTFFGNKNYHCSAIVMVKAQIICIRPHSIDSFFSKNIELVRFLVFQLAQELHDAETRLAKIAYNKTLDRVFNTTRFLAEHYPEYPWTYREIAEYSGCETETAIRITKELHKTGLLQSHKINKKTSDN</sequence>
<dbReference type="Pfam" id="PF00027">
    <property type="entry name" value="cNMP_binding"/>
    <property type="match status" value="1"/>
</dbReference>
<proteinExistence type="predicted"/>
<dbReference type="EMBL" id="AEVO01000082">
    <property type="protein sequence ID" value="EFY06784.1"/>
    <property type="molecule type" value="Genomic_DNA"/>
</dbReference>
<organism evidence="2 3">
    <name type="scientific">Succinatimonas hippei (strain DSM 22608 / JCM 16073 / KCTC 15190 / YIT 12066)</name>
    <dbReference type="NCBI Taxonomy" id="762983"/>
    <lineage>
        <taxon>Bacteria</taxon>
        <taxon>Pseudomonadati</taxon>
        <taxon>Pseudomonadota</taxon>
        <taxon>Gammaproteobacteria</taxon>
        <taxon>Aeromonadales</taxon>
        <taxon>Succinivibrionaceae</taxon>
        <taxon>Succinatimonas</taxon>
    </lineage>
</organism>
<evidence type="ECO:0000259" key="1">
    <source>
        <dbReference type="PROSITE" id="PS50042"/>
    </source>
</evidence>
<keyword evidence="3" id="KW-1185">Reference proteome</keyword>
<dbReference type="InterPro" id="IPR050397">
    <property type="entry name" value="Env_Response_Regulators"/>
</dbReference>
<evidence type="ECO:0000313" key="3">
    <source>
        <dbReference type="Proteomes" id="UP000018458"/>
    </source>
</evidence>
<dbReference type="PROSITE" id="PS50042">
    <property type="entry name" value="CNMP_BINDING_3"/>
    <property type="match status" value="1"/>
</dbReference>
<accession>E8LL22</accession>
<reference evidence="2 3" key="1">
    <citation type="submission" date="2011-01" db="EMBL/GenBank/DDBJ databases">
        <authorList>
            <person name="Weinstock G."/>
            <person name="Sodergren E."/>
            <person name="Clifton S."/>
            <person name="Fulton L."/>
            <person name="Fulton B."/>
            <person name="Courtney L."/>
            <person name="Fronick C."/>
            <person name="Harrison M."/>
            <person name="Strong C."/>
            <person name="Farmer C."/>
            <person name="Delahaunty K."/>
            <person name="Markovic C."/>
            <person name="Hall O."/>
            <person name="Minx P."/>
            <person name="Tomlinson C."/>
            <person name="Mitreva M."/>
            <person name="Hou S."/>
            <person name="Chen J."/>
            <person name="Wollam A."/>
            <person name="Pepin K.H."/>
            <person name="Johnson M."/>
            <person name="Bhonagiri V."/>
            <person name="Zhang X."/>
            <person name="Suruliraj S."/>
            <person name="Warren W."/>
            <person name="Chinwalla A."/>
            <person name="Mardis E.R."/>
            <person name="Wilson R.K."/>
        </authorList>
    </citation>
    <scope>NUCLEOTIDE SEQUENCE [LARGE SCALE GENOMIC DNA]</scope>
    <source>
        <strain evidence="3">DSM 22608 / JCM 16073 / KCTC 15190 / YIT 12066</strain>
    </source>
</reference>
<dbReference type="InterPro" id="IPR018490">
    <property type="entry name" value="cNMP-bd_dom_sf"/>
</dbReference>
<protein>
    <submittedName>
        <fullName evidence="2">Cyclic nucleotide-binding domain protein</fullName>
    </submittedName>
</protein>
<comment type="caution">
    <text evidence="2">The sequence shown here is derived from an EMBL/GenBank/DDBJ whole genome shotgun (WGS) entry which is preliminary data.</text>
</comment>
<dbReference type="RefSeq" id="WP_009143610.1">
    <property type="nucleotide sequence ID" value="NZ_GL831016.1"/>
</dbReference>
<dbReference type="InterPro" id="IPR000595">
    <property type="entry name" value="cNMP-bd_dom"/>
</dbReference>
<dbReference type="GO" id="GO:0005829">
    <property type="term" value="C:cytosol"/>
    <property type="evidence" value="ECO:0007669"/>
    <property type="project" value="TreeGrafter"/>
</dbReference>
<dbReference type="eggNOG" id="COG0664">
    <property type="taxonomic scope" value="Bacteria"/>
</dbReference>
<feature type="domain" description="Cyclic nucleotide-binding" evidence="1">
    <location>
        <begin position="19"/>
        <end position="118"/>
    </location>
</feature>
<name>E8LL22_SUCHY</name>
<dbReference type="PANTHER" id="PTHR24567">
    <property type="entry name" value="CRP FAMILY TRANSCRIPTIONAL REGULATORY PROTEIN"/>
    <property type="match status" value="1"/>
</dbReference>
<gene>
    <name evidence="2" type="ORF">HMPREF9444_01428</name>
</gene>
<dbReference type="PANTHER" id="PTHR24567:SF26">
    <property type="entry name" value="REGULATORY PROTEIN YEIL"/>
    <property type="match status" value="1"/>
</dbReference>
<dbReference type="STRING" id="762983.HMPREF9444_01428"/>
<dbReference type="SUPFAM" id="SSF51206">
    <property type="entry name" value="cAMP-binding domain-like"/>
    <property type="match status" value="1"/>
</dbReference>
<dbReference type="CDD" id="cd00038">
    <property type="entry name" value="CAP_ED"/>
    <property type="match status" value="1"/>
</dbReference>
<dbReference type="AlphaFoldDB" id="E8LL22"/>
<dbReference type="Gene3D" id="2.60.120.10">
    <property type="entry name" value="Jelly Rolls"/>
    <property type="match status" value="1"/>
</dbReference>